<sequence>MRVLPVLFCLFALPLKAESPRVMTDLLPVESLVAQVMEGIGAPGRLIEPGGSAHDIALRPSQAQALSEADLVVWLGADLMPGLDRAVSALPADARRLDLSAIAGVTILEPRETAVFEIDADHEDHGHEDHGHDDHGHDEKAHDDHDHAHGAADPHAWLDPDNAALWLSAIAAELAALDPANADTYRANAETGIAAVSAARDEARAALDAAQDKRFVVLHDAYHYYEDAMGLTVIGALSASDDAPPSPARLSELRAHLAEEAVTCLFTEPQANPKLIAALTEGQIVPVAELDPLGAHLEPGPGFYPALIRDLATRIAGCK</sequence>
<dbReference type="PANTHER" id="PTHR42953">
    <property type="entry name" value="HIGH-AFFINITY ZINC UPTAKE SYSTEM PROTEIN ZNUA-RELATED"/>
    <property type="match status" value="1"/>
</dbReference>
<dbReference type="Proteomes" id="UP001166293">
    <property type="component" value="Unassembled WGS sequence"/>
</dbReference>
<reference evidence="7" key="1">
    <citation type="submission" date="2021-06" db="EMBL/GenBank/DDBJ databases">
        <title>Thalassococcus sp. CAU 1522 isolated from sea sand, Republic of Korea.</title>
        <authorList>
            <person name="Kim W."/>
        </authorList>
    </citation>
    <scope>NUCLEOTIDE SEQUENCE</scope>
    <source>
        <strain evidence="7">CAU 1522</strain>
    </source>
</reference>
<dbReference type="EMBL" id="JAHRWL010000002">
    <property type="protein sequence ID" value="MBV2360398.1"/>
    <property type="molecule type" value="Genomic_DNA"/>
</dbReference>
<gene>
    <name evidence="7" type="ORF">KUH32_11470</name>
</gene>
<feature type="region of interest" description="Disordered" evidence="6">
    <location>
        <begin position="123"/>
        <end position="155"/>
    </location>
</feature>
<dbReference type="InterPro" id="IPR006127">
    <property type="entry name" value="ZnuA-like"/>
</dbReference>
<protein>
    <recommendedName>
        <fullName evidence="2">High-affinity zinc uptake system protein ZnuA</fullName>
    </recommendedName>
</protein>
<evidence type="ECO:0000256" key="5">
    <source>
        <dbReference type="ARBA" id="ARBA00022906"/>
    </source>
</evidence>
<evidence type="ECO:0000256" key="3">
    <source>
        <dbReference type="ARBA" id="ARBA00022448"/>
    </source>
</evidence>
<dbReference type="InterPro" id="IPR050492">
    <property type="entry name" value="Bact_metal-bind_prot9"/>
</dbReference>
<keyword evidence="5" id="KW-0406">Ion transport</keyword>
<proteinExistence type="inferred from homology"/>
<comment type="similarity">
    <text evidence="1">Belongs to the bacterial solute-binding protein 9 family.</text>
</comment>
<evidence type="ECO:0000256" key="4">
    <source>
        <dbReference type="ARBA" id="ARBA00022729"/>
    </source>
</evidence>
<keyword evidence="5" id="KW-0862">Zinc</keyword>
<dbReference type="RefSeq" id="WP_217778507.1">
    <property type="nucleotide sequence ID" value="NZ_JAHRWL010000002.1"/>
</dbReference>
<evidence type="ECO:0000256" key="1">
    <source>
        <dbReference type="ARBA" id="ARBA00011028"/>
    </source>
</evidence>
<accession>A0ABS6N8Q5</accession>
<comment type="caution">
    <text evidence="7">The sequence shown here is derived from an EMBL/GenBank/DDBJ whole genome shotgun (WGS) entry which is preliminary data.</text>
</comment>
<dbReference type="Pfam" id="PF01297">
    <property type="entry name" value="ZnuA"/>
    <property type="match status" value="1"/>
</dbReference>
<keyword evidence="5" id="KW-0864">Zinc transport</keyword>
<name>A0ABS6N8Q5_9RHOB</name>
<keyword evidence="8" id="KW-1185">Reference proteome</keyword>
<keyword evidence="4" id="KW-0732">Signal</keyword>
<evidence type="ECO:0000313" key="7">
    <source>
        <dbReference type="EMBL" id="MBV2360398.1"/>
    </source>
</evidence>
<evidence type="ECO:0000256" key="6">
    <source>
        <dbReference type="SAM" id="MobiDB-lite"/>
    </source>
</evidence>
<evidence type="ECO:0000313" key="8">
    <source>
        <dbReference type="Proteomes" id="UP001166293"/>
    </source>
</evidence>
<keyword evidence="3" id="KW-0813">Transport</keyword>
<dbReference type="PANTHER" id="PTHR42953:SF3">
    <property type="entry name" value="HIGH-AFFINITY ZINC UPTAKE SYSTEM PROTEIN ZNUA"/>
    <property type="match status" value="1"/>
</dbReference>
<evidence type="ECO:0000256" key="2">
    <source>
        <dbReference type="ARBA" id="ARBA00015915"/>
    </source>
</evidence>
<organism evidence="7 8">
    <name type="scientific">Thalassococcus arenae</name>
    <dbReference type="NCBI Taxonomy" id="2851652"/>
    <lineage>
        <taxon>Bacteria</taxon>
        <taxon>Pseudomonadati</taxon>
        <taxon>Pseudomonadota</taxon>
        <taxon>Alphaproteobacteria</taxon>
        <taxon>Rhodobacterales</taxon>
        <taxon>Roseobacteraceae</taxon>
        <taxon>Thalassococcus</taxon>
    </lineage>
</organism>